<dbReference type="GO" id="GO:0005886">
    <property type="term" value="C:plasma membrane"/>
    <property type="evidence" value="ECO:0007669"/>
    <property type="project" value="UniProtKB-SubCell"/>
</dbReference>
<dbReference type="AlphaFoldDB" id="A0A7V7QLK0"/>
<evidence type="ECO:0000256" key="1">
    <source>
        <dbReference type="ARBA" id="ARBA00004651"/>
    </source>
</evidence>
<dbReference type="GO" id="GO:0009401">
    <property type="term" value="P:phosphoenolpyruvate-dependent sugar phosphotransferase system"/>
    <property type="evidence" value="ECO:0007669"/>
    <property type="project" value="UniProtKB-KW"/>
</dbReference>
<evidence type="ECO:0008006" key="17">
    <source>
        <dbReference type="Google" id="ProtNLM"/>
    </source>
</evidence>
<keyword evidence="2" id="KW-0813">Transport</keyword>
<evidence type="ECO:0000256" key="4">
    <source>
        <dbReference type="ARBA" id="ARBA00022597"/>
    </source>
</evidence>
<evidence type="ECO:0000259" key="14">
    <source>
        <dbReference type="PROSITE" id="PS51103"/>
    </source>
</evidence>
<evidence type="ECO:0000313" key="16">
    <source>
        <dbReference type="Proteomes" id="UP000461768"/>
    </source>
</evidence>
<organism evidence="15 16">
    <name type="scientific">Candidatus Galacturonatibacter soehngenii</name>
    <dbReference type="NCBI Taxonomy" id="2307010"/>
    <lineage>
        <taxon>Bacteria</taxon>
        <taxon>Bacillati</taxon>
        <taxon>Bacillota</taxon>
        <taxon>Clostridia</taxon>
        <taxon>Lachnospirales</taxon>
        <taxon>Lachnospiraceae</taxon>
        <taxon>Candidatus Galacturonatibacter</taxon>
    </lineage>
</organism>
<evidence type="ECO:0000256" key="11">
    <source>
        <dbReference type="PROSITE-ProRule" id="PRU00421"/>
    </source>
</evidence>
<keyword evidence="7 12" id="KW-0812">Transmembrane</keyword>
<evidence type="ECO:0000313" key="15">
    <source>
        <dbReference type="EMBL" id="KAB1439390.1"/>
    </source>
</evidence>
<feature type="transmembrane region" description="Helical" evidence="12">
    <location>
        <begin position="108"/>
        <end position="132"/>
    </location>
</feature>
<feature type="transmembrane region" description="Helical" evidence="12">
    <location>
        <begin position="187"/>
        <end position="205"/>
    </location>
</feature>
<feature type="transmembrane region" description="Helical" evidence="12">
    <location>
        <begin position="280"/>
        <end position="305"/>
    </location>
</feature>
<evidence type="ECO:0000256" key="5">
    <source>
        <dbReference type="ARBA" id="ARBA00022679"/>
    </source>
</evidence>
<dbReference type="GO" id="GO:0016301">
    <property type="term" value="F:kinase activity"/>
    <property type="evidence" value="ECO:0007669"/>
    <property type="project" value="UniProtKB-KW"/>
</dbReference>
<evidence type="ECO:0000256" key="8">
    <source>
        <dbReference type="ARBA" id="ARBA00022777"/>
    </source>
</evidence>
<feature type="transmembrane region" description="Helical" evidence="12">
    <location>
        <begin position="348"/>
        <end position="368"/>
    </location>
</feature>
<feature type="transmembrane region" description="Helical" evidence="12">
    <location>
        <begin position="152"/>
        <end position="175"/>
    </location>
</feature>
<comment type="subcellular location">
    <subcellularLocation>
        <location evidence="1">Cell membrane</location>
        <topology evidence="1">Multi-pass membrane protein</topology>
    </subcellularLocation>
</comment>
<feature type="transmembrane region" description="Helical" evidence="12">
    <location>
        <begin position="388"/>
        <end position="409"/>
    </location>
</feature>
<dbReference type="InterPro" id="IPR001996">
    <property type="entry name" value="PTS_IIB_1"/>
</dbReference>
<feature type="transmembrane region" description="Helical" evidence="12">
    <location>
        <begin position="317"/>
        <end position="336"/>
    </location>
</feature>
<reference evidence="15 16" key="1">
    <citation type="submission" date="2019-09" db="EMBL/GenBank/DDBJ databases">
        <authorList>
            <person name="Valk L.C."/>
        </authorList>
    </citation>
    <scope>NUCLEOTIDE SEQUENCE [LARGE SCALE GENOMIC DNA]</scope>
    <source>
        <strain evidence="15">GalUA</strain>
    </source>
</reference>
<dbReference type="GO" id="GO:0090563">
    <property type="term" value="F:protein-phosphocysteine-sugar phosphotransferase activity"/>
    <property type="evidence" value="ECO:0007669"/>
    <property type="project" value="TreeGrafter"/>
</dbReference>
<reference evidence="15 16" key="2">
    <citation type="submission" date="2020-02" db="EMBL/GenBank/DDBJ databases">
        <title>Candidatus Galacturonibacter soehngenii shows hetero-acetogenic catabolism of galacturonic acid but lacks a canonical carbon monoxide dehydrogenase/acetyl-CoA synthase complex.</title>
        <authorList>
            <person name="Diender M."/>
            <person name="Stouten G.R."/>
            <person name="Petersen J.F."/>
            <person name="Nielsen P.H."/>
            <person name="Dueholm M.S."/>
            <person name="Pronk J.T."/>
            <person name="Van Loosdrecht M.C.M."/>
        </authorList>
    </citation>
    <scope>NUCLEOTIDE SEQUENCE [LARGE SCALE GENOMIC DNA]</scope>
    <source>
        <strain evidence="15">GalUA</strain>
    </source>
</reference>
<evidence type="ECO:0000256" key="6">
    <source>
        <dbReference type="ARBA" id="ARBA00022683"/>
    </source>
</evidence>
<keyword evidence="10 12" id="KW-0472">Membrane</keyword>
<keyword evidence="3" id="KW-1003">Cell membrane</keyword>
<feature type="domain" description="PTS EIIB type-1" evidence="13">
    <location>
        <begin position="8"/>
        <end position="90"/>
    </location>
</feature>
<dbReference type="EMBL" id="WAGX01000004">
    <property type="protein sequence ID" value="KAB1439390.1"/>
    <property type="molecule type" value="Genomic_DNA"/>
</dbReference>
<dbReference type="OrthoDB" id="92465at2"/>
<dbReference type="Pfam" id="PF02378">
    <property type="entry name" value="PTS_EIIC"/>
    <property type="match status" value="1"/>
</dbReference>
<evidence type="ECO:0000259" key="13">
    <source>
        <dbReference type="PROSITE" id="PS51098"/>
    </source>
</evidence>
<name>A0A7V7QLK0_9FIRM</name>
<evidence type="ECO:0000256" key="10">
    <source>
        <dbReference type="ARBA" id="ARBA00023136"/>
    </source>
</evidence>
<dbReference type="InterPro" id="IPR018113">
    <property type="entry name" value="PTrfase_EIIB_Cys"/>
</dbReference>
<keyword evidence="16" id="KW-1185">Reference proteome</keyword>
<dbReference type="RefSeq" id="WP_151141837.1">
    <property type="nucleotide sequence ID" value="NZ_WAGX01000004.1"/>
</dbReference>
<comment type="caution">
    <text evidence="15">The sequence shown here is derived from an EMBL/GenBank/DDBJ whole genome shotgun (WGS) entry which is preliminary data.</text>
</comment>
<feature type="transmembrane region" description="Helical" evidence="12">
    <location>
        <begin position="251"/>
        <end position="274"/>
    </location>
</feature>
<dbReference type="FunFam" id="3.30.1360.60:FF:000001">
    <property type="entry name" value="PTS system glucose-specific IIBC component PtsG"/>
    <property type="match status" value="1"/>
</dbReference>
<dbReference type="InterPro" id="IPR050558">
    <property type="entry name" value="PTS_Sugar-Specific_Components"/>
</dbReference>
<dbReference type="Proteomes" id="UP000461768">
    <property type="component" value="Unassembled WGS sequence"/>
</dbReference>
<dbReference type="Gene3D" id="3.30.1360.60">
    <property type="entry name" value="Glucose permease domain IIB"/>
    <property type="match status" value="1"/>
</dbReference>
<evidence type="ECO:0000256" key="7">
    <source>
        <dbReference type="ARBA" id="ARBA00022692"/>
    </source>
</evidence>
<dbReference type="Pfam" id="PF00367">
    <property type="entry name" value="PTS_EIIB"/>
    <property type="match status" value="1"/>
</dbReference>
<dbReference type="GO" id="GO:0008982">
    <property type="term" value="F:protein-N(PI)-phosphohistidine-sugar phosphotransferase activity"/>
    <property type="evidence" value="ECO:0007669"/>
    <property type="project" value="InterPro"/>
</dbReference>
<keyword evidence="8" id="KW-0418">Kinase</keyword>
<feature type="transmembrane region" description="Helical" evidence="12">
    <location>
        <begin position="217"/>
        <end position="239"/>
    </location>
</feature>
<evidence type="ECO:0000256" key="2">
    <source>
        <dbReference type="ARBA" id="ARBA00022448"/>
    </source>
</evidence>
<protein>
    <recommendedName>
        <fullName evidence="17">PTS fructose transporter subunit IIB</fullName>
    </recommendedName>
</protein>
<dbReference type="InterPro" id="IPR003352">
    <property type="entry name" value="PTS_EIIC"/>
</dbReference>
<keyword evidence="5" id="KW-0808">Transferase</keyword>
<dbReference type="PANTHER" id="PTHR30175">
    <property type="entry name" value="PHOSPHOTRANSFERASE SYSTEM TRANSPORT PROTEIN"/>
    <property type="match status" value="1"/>
</dbReference>
<keyword evidence="4" id="KW-0762">Sugar transport</keyword>
<proteinExistence type="predicted"/>
<evidence type="ECO:0000256" key="9">
    <source>
        <dbReference type="ARBA" id="ARBA00022989"/>
    </source>
</evidence>
<feature type="domain" description="PTS EIIC type-1" evidence="14">
    <location>
        <begin position="114"/>
        <end position="414"/>
    </location>
</feature>
<dbReference type="PROSITE" id="PS51103">
    <property type="entry name" value="PTS_EIIC_TYPE_1"/>
    <property type="match status" value="1"/>
</dbReference>
<accession>A0A7V7QLK0</accession>
<dbReference type="PANTHER" id="PTHR30175:SF1">
    <property type="entry name" value="PTS SYSTEM ARBUTIN-, CELLOBIOSE-, AND SALICIN-SPECIFIC EIIBC COMPONENT-RELATED"/>
    <property type="match status" value="1"/>
</dbReference>
<keyword evidence="9 12" id="KW-1133">Transmembrane helix</keyword>
<gene>
    <name evidence="15" type="ORF">F7O84_03045</name>
</gene>
<evidence type="ECO:0000256" key="12">
    <source>
        <dbReference type="SAM" id="Phobius"/>
    </source>
</evidence>
<dbReference type="SUPFAM" id="SSF55604">
    <property type="entry name" value="Glucose permease domain IIB"/>
    <property type="match status" value="1"/>
</dbReference>
<dbReference type="PROSITE" id="PS01035">
    <property type="entry name" value="PTS_EIIB_TYPE_1_CYS"/>
    <property type="match status" value="1"/>
</dbReference>
<dbReference type="CDD" id="cd00212">
    <property type="entry name" value="PTS_IIB_glc"/>
    <property type="match status" value="1"/>
</dbReference>
<sequence>MGKKDTYNKTAKEVLQAVGGKDNVIQVTHCMTRLRFNLKDDKIPNQEKIKQIDGVAGVVQSGGQYQVIIGTTVEPVYAELIQIGGFAEQEAVKDSIDQKKEKLSPKSILGAMFDYLSGSLTPLIPILLVASLCRTVAAVLGPQLIGAISEESSLYILFTFVGDAGFYFLPIFIGYSAAKKRNCSIPIGMLLGAVLIHPTLINMVTNESSLHVYGIPAMINNYASTVIPMILIIWAMSYVEKFFKKYSPDVLKVFLVPFGTLIVMLPLSLCVLAPAGAFFGTYICNAIISVNSVAGPLGVAIACAFKFKKRENRTLTISYIITWFIGGVGEPLLYGLNVPYKTPLYASAIAGFITGLVAGFLNLTAYILSTSNGIYLIPAFVGGSTSNYIALGVTLLVGLASGFIVMYFMKLEEK</sequence>
<dbReference type="PROSITE" id="PS51098">
    <property type="entry name" value="PTS_EIIB_TYPE_1"/>
    <property type="match status" value="1"/>
</dbReference>
<dbReference type="InterPro" id="IPR036878">
    <property type="entry name" value="Glu_permease_IIB"/>
</dbReference>
<evidence type="ECO:0000256" key="3">
    <source>
        <dbReference type="ARBA" id="ARBA00022475"/>
    </source>
</evidence>
<keyword evidence="6" id="KW-0598">Phosphotransferase system</keyword>
<feature type="active site" description="Phosphocysteine intermediate; for EIIB activity" evidence="11">
    <location>
        <position position="30"/>
    </location>
</feature>
<dbReference type="InterPro" id="IPR013013">
    <property type="entry name" value="PTS_EIIC_1"/>
</dbReference>